<dbReference type="SUPFAM" id="SSF54534">
    <property type="entry name" value="FKBP-like"/>
    <property type="match status" value="1"/>
</dbReference>
<dbReference type="Pfam" id="PF01346">
    <property type="entry name" value="FKBP_N"/>
    <property type="match status" value="1"/>
</dbReference>
<dbReference type="Gene3D" id="1.10.287.460">
    <property type="entry name" value="Peptidyl-prolyl cis-trans isomerase, FKBP-type, N-terminal domain"/>
    <property type="match status" value="1"/>
</dbReference>
<accession>A0A4Q1C6S2</accession>
<comment type="catalytic activity">
    <reaction evidence="1 5 6">
        <text>[protein]-peptidylproline (omega=180) = [protein]-peptidylproline (omega=0)</text>
        <dbReference type="Rhea" id="RHEA:16237"/>
        <dbReference type="Rhea" id="RHEA-COMP:10747"/>
        <dbReference type="Rhea" id="RHEA-COMP:10748"/>
        <dbReference type="ChEBI" id="CHEBI:83833"/>
        <dbReference type="ChEBI" id="CHEBI:83834"/>
        <dbReference type="EC" id="5.2.1.8"/>
    </reaction>
</comment>
<sequence>MSRTLRLLLTAPIILALAACGKQPAKAPASAAPAESAATAKLESVDQRASYGIGHNLGSKLGQDKVLQLDKEALKAGLNDGLAQTASRVSEADLDAAFNALQERAMAAATAAAEKQLAEGNAYLEKNKARPGVTVTASGLQYEVIKSGTGAKPTPTNTVKVHYHGTLTDGTVFDSSVERNEPIEFAVTGVIPGWVEALQLMSVGDKWKLTIPANLAYGPRSTGKIPGNSVLLFEVELLEVK</sequence>
<evidence type="ECO:0000256" key="1">
    <source>
        <dbReference type="ARBA" id="ARBA00000971"/>
    </source>
</evidence>
<dbReference type="PROSITE" id="PS51257">
    <property type="entry name" value="PROKAR_LIPOPROTEIN"/>
    <property type="match status" value="1"/>
</dbReference>
<dbReference type="EMBL" id="SDHX01000001">
    <property type="protein sequence ID" value="RXK54508.1"/>
    <property type="molecule type" value="Genomic_DNA"/>
</dbReference>
<dbReference type="PANTHER" id="PTHR43811">
    <property type="entry name" value="FKBP-TYPE PEPTIDYL-PROLYL CIS-TRANS ISOMERASE FKPA"/>
    <property type="match status" value="1"/>
</dbReference>
<evidence type="ECO:0000259" key="8">
    <source>
        <dbReference type="PROSITE" id="PS50059"/>
    </source>
</evidence>
<dbReference type="GO" id="GO:0006457">
    <property type="term" value="P:protein folding"/>
    <property type="evidence" value="ECO:0007669"/>
    <property type="project" value="InterPro"/>
</dbReference>
<evidence type="ECO:0000256" key="2">
    <source>
        <dbReference type="ARBA" id="ARBA00006577"/>
    </source>
</evidence>
<dbReference type="NCBIfam" id="NF008602">
    <property type="entry name" value="PRK11570.1"/>
    <property type="match status" value="1"/>
</dbReference>
<dbReference type="AlphaFoldDB" id="A0A4Q1C6S2"/>
<evidence type="ECO:0000256" key="5">
    <source>
        <dbReference type="PROSITE-ProRule" id="PRU00277"/>
    </source>
</evidence>
<dbReference type="Proteomes" id="UP000290218">
    <property type="component" value="Unassembled WGS sequence"/>
</dbReference>
<organism evidence="9 10">
    <name type="scientific">Oleiharenicola lentus</name>
    <dbReference type="NCBI Taxonomy" id="2508720"/>
    <lineage>
        <taxon>Bacteria</taxon>
        <taxon>Pseudomonadati</taxon>
        <taxon>Verrucomicrobiota</taxon>
        <taxon>Opitutia</taxon>
        <taxon>Opitutales</taxon>
        <taxon>Opitutaceae</taxon>
        <taxon>Oleiharenicola</taxon>
    </lineage>
</organism>
<proteinExistence type="inferred from homology"/>
<keyword evidence="4 5" id="KW-0413">Isomerase</keyword>
<evidence type="ECO:0000256" key="6">
    <source>
        <dbReference type="RuleBase" id="RU003915"/>
    </source>
</evidence>
<dbReference type="PROSITE" id="PS50059">
    <property type="entry name" value="FKBP_PPIASE"/>
    <property type="match status" value="1"/>
</dbReference>
<evidence type="ECO:0000313" key="10">
    <source>
        <dbReference type="Proteomes" id="UP000290218"/>
    </source>
</evidence>
<evidence type="ECO:0000313" key="9">
    <source>
        <dbReference type="EMBL" id="RXK54508.1"/>
    </source>
</evidence>
<keyword evidence="10" id="KW-1185">Reference proteome</keyword>
<keyword evidence="7" id="KW-0732">Signal</keyword>
<feature type="signal peptide" evidence="7">
    <location>
        <begin position="1"/>
        <end position="18"/>
    </location>
</feature>
<evidence type="ECO:0000256" key="3">
    <source>
        <dbReference type="ARBA" id="ARBA00023110"/>
    </source>
</evidence>
<name>A0A4Q1C6S2_9BACT</name>
<evidence type="ECO:0000256" key="4">
    <source>
        <dbReference type="ARBA" id="ARBA00023235"/>
    </source>
</evidence>
<dbReference type="FunFam" id="3.10.50.40:FF:000006">
    <property type="entry name" value="Peptidyl-prolyl cis-trans isomerase"/>
    <property type="match status" value="1"/>
</dbReference>
<dbReference type="RefSeq" id="WP_129045872.1">
    <property type="nucleotide sequence ID" value="NZ_SDHX01000001.1"/>
</dbReference>
<keyword evidence="3 5" id="KW-0697">Rotamase</keyword>
<feature type="domain" description="PPIase FKBP-type" evidence="8">
    <location>
        <begin position="156"/>
        <end position="241"/>
    </location>
</feature>
<evidence type="ECO:0000256" key="7">
    <source>
        <dbReference type="SAM" id="SignalP"/>
    </source>
</evidence>
<dbReference type="Gene3D" id="3.10.50.40">
    <property type="match status" value="1"/>
</dbReference>
<comment type="similarity">
    <text evidence="2 6">Belongs to the FKBP-type PPIase family.</text>
</comment>
<dbReference type="GO" id="GO:0003755">
    <property type="term" value="F:peptidyl-prolyl cis-trans isomerase activity"/>
    <property type="evidence" value="ECO:0007669"/>
    <property type="project" value="UniProtKB-UniRule"/>
</dbReference>
<dbReference type="InterPro" id="IPR000774">
    <property type="entry name" value="PPIase_FKBP_N"/>
</dbReference>
<dbReference type="EC" id="5.2.1.8" evidence="6"/>
<dbReference type="PANTHER" id="PTHR43811:SF23">
    <property type="entry name" value="FKBP-TYPE 22 KDA PEPTIDYL-PROLYL CIS-TRANS ISOMERASE"/>
    <property type="match status" value="1"/>
</dbReference>
<reference evidence="9 10" key="1">
    <citation type="submission" date="2019-01" db="EMBL/GenBank/DDBJ databases">
        <title>Lacunisphaera sp. strain TWA-58.</title>
        <authorList>
            <person name="Chen W.-M."/>
        </authorList>
    </citation>
    <scope>NUCLEOTIDE SEQUENCE [LARGE SCALE GENOMIC DNA]</scope>
    <source>
        <strain evidence="9 10">TWA-58</strain>
    </source>
</reference>
<feature type="chain" id="PRO_5020516284" description="Peptidyl-prolyl cis-trans isomerase" evidence="7">
    <location>
        <begin position="19"/>
        <end position="241"/>
    </location>
</feature>
<comment type="caution">
    <text evidence="9">The sequence shown here is derived from an EMBL/GenBank/DDBJ whole genome shotgun (WGS) entry which is preliminary data.</text>
</comment>
<dbReference type="Pfam" id="PF00254">
    <property type="entry name" value="FKBP_C"/>
    <property type="match status" value="1"/>
</dbReference>
<protein>
    <recommendedName>
        <fullName evidence="6">Peptidyl-prolyl cis-trans isomerase</fullName>
        <ecNumber evidence="6">5.2.1.8</ecNumber>
    </recommendedName>
</protein>
<dbReference type="InterPro" id="IPR046357">
    <property type="entry name" value="PPIase_dom_sf"/>
</dbReference>
<dbReference type="OrthoDB" id="9814548at2"/>
<gene>
    <name evidence="9" type="ORF">ESB00_01000</name>
</gene>
<dbReference type="InterPro" id="IPR001179">
    <property type="entry name" value="PPIase_FKBP_dom"/>
</dbReference>
<dbReference type="InterPro" id="IPR036944">
    <property type="entry name" value="PPIase_FKBP_N_sf"/>
</dbReference>